<keyword evidence="7 9" id="KW-0804">Transcription</keyword>
<accession>A0A672YW21</accession>
<dbReference type="AlphaFoldDB" id="A0A672YW21"/>
<evidence type="ECO:0000256" key="6">
    <source>
        <dbReference type="ARBA" id="ARBA00022833"/>
    </source>
</evidence>
<dbReference type="EC" id="2.7.7.6" evidence="9"/>
<keyword evidence="6" id="KW-0862">Zinc</keyword>
<dbReference type="PANTHER" id="PTHR48446:SF1">
    <property type="entry name" value="DNA-DIRECTED RNA POLYMERASE SUBUNIT BETA' N-TERMINAL SECTION"/>
    <property type="match status" value="1"/>
</dbReference>
<comment type="catalytic activity">
    <reaction evidence="9">
        <text>RNA(n) + a ribonucleoside 5'-triphosphate = RNA(n+1) + diphosphate</text>
        <dbReference type="Rhea" id="RHEA:21248"/>
        <dbReference type="Rhea" id="RHEA-COMP:14527"/>
        <dbReference type="Rhea" id="RHEA-COMP:17342"/>
        <dbReference type="ChEBI" id="CHEBI:33019"/>
        <dbReference type="ChEBI" id="CHEBI:61557"/>
        <dbReference type="ChEBI" id="CHEBI:140395"/>
        <dbReference type="EC" id="2.7.7.6"/>
    </reaction>
</comment>
<name>A0A672YW21_9TELE</name>
<dbReference type="FunFam" id="3.30.1490.180:FF:000002">
    <property type="entry name" value="DNA-directed RNA polymerase subunit"/>
    <property type="match status" value="1"/>
</dbReference>
<reference evidence="11" key="2">
    <citation type="submission" date="2025-08" db="UniProtKB">
        <authorList>
            <consortium name="Ensembl"/>
        </authorList>
    </citation>
    <scope>IDENTIFICATION</scope>
</reference>
<dbReference type="Ensembl" id="ENSSORT00005008937.1">
    <property type="protein sequence ID" value="ENSSORP00005008637.1"/>
    <property type="gene ID" value="ENSSORG00005004779.1"/>
</dbReference>
<keyword evidence="3 9" id="KW-0808">Transferase</keyword>
<dbReference type="InterPro" id="IPR007080">
    <property type="entry name" value="RNA_pol_Rpb1_1"/>
</dbReference>
<evidence type="ECO:0000256" key="1">
    <source>
        <dbReference type="ARBA" id="ARBA00004123"/>
    </source>
</evidence>
<dbReference type="InParanoid" id="A0A672YW21"/>
<feature type="domain" description="RNA polymerase N-terminal" evidence="10">
    <location>
        <begin position="216"/>
        <end position="459"/>
    </location>
</feature>
<organism evidence="11 12">
    <name type="scientific">Sphaeramia orbicularis</name>
    <name type="common">orbiculate cardinalfish</name>
    <dbReference type="NCBI Taxonomy" id="375764"/>
    <lineage>
        <taxon>Eukaryota</taxon>
        <taxon>Metazoa</taxon>
        <taxon>Chordata</taxon>
        <taxon>Craniata</taxon>
        <taxon>Vertebrata</taxon>
        <taxon>Euteleostomi</taxon>
        <taxon>Actinopterygii</taxon>
        <taxon>Neopterygii</taxon>
        <taxon>Teleostei</taxon>
        <taxon>Neoteleostei</taxon>
        <taxon>Acanthomorphata</taxon>
        <taxon>Gobiaria</taxon>
        <taxon>Kurtiformes</taxon>
        <taxon>Apogonoidei</taxon>
        <taxon>Apogonidae</taxon>
        <taxon>Apogoninae</taxon>
        <taxon>Sphaeramia</taxon>
    </lineage>
</organism>
<reference evidence="11" key="1">
    <citation type="submission" date="2019-06" db="EMBL/GenBank/DDBJ databases">
        <authorList>
            <consortium name="Wellcome Sanger Institute Data Sharing"/>
        </authorList>
    </citation>
    <scope>NUCLEOTIDE SEQUENCE [LARGE SCALE GENOMIC DNA]</scope>
</reference>
<dbReference type="InterPro" id="IPR015700">
    <property type="entry name" value="RPC1"/>
</dbReference>
<keyword evidence="5" id="KW-0479">Metal-binding</keyword>
<dbReference type="Gene3D" id="2.40.40.20">
    <property type="match status" value="1"/>
</dbReference>
<dbReference type="Pfam" id="PF00623">
    <property type="entry name" value="RNA_pol_Rpb1_2"/>
    <property type="match status" value="1"/>
</dbReference>
<dbReference type="GO" id="GO:0006351">
    <property type="term" value="P:DNA-templated transcription"/>
    <property type="evidence" value="ECO:0007669"/>
    <property type="project" value="InterPro"/>
</dbReference>
<dbReference type="Gene3D" id="3.30.1490.180">
    <property type="entry name" value="RNA polymerase ii"/>
    <property type="match status" value="1"/>
</dbReference>
<comment type="subcellular location">
    <subcellularLocation>
        <location evidence="1">Nucleus</location>
    </subcellularLocation>
</comment>
<evidence type="ECO:0000256" key="5">
    <source>
        <dbReference type="ARBA" id="ARBA00022723"/>
    </source>
</evidence>
<evidence type="ECO:0000256" key="8">
    <source>
        <dbReference type="ARBA" id="ARBA00023242"/>
    </source>
</evidence>
<reference evidence="11" key="3">
    <citation type="submission" date="2025-09" db="UniProtKB">
        <authorList>
            <consortium name="Ensembl"/>
        </authorList>
    </citation>
    <scope>IDENTIFICATION</scope>
</reference>
<dbReference type="InterPro" id="IPR006592">
    <property type="entry name" value="RNA_pol_N"/>
</dbReference>
<dbReference type="SMART" id="SM00663">
    <property type="entry name" value="RPOLA_N"/>
    <property type="match status" value="1"/>
</dbReference>
<dbReference type="GO" id="GO:0000428">
    <property type="term" value="C:DNA-directed RNA polymerase complex"/>
    <property type="evidence" value="ECO:0007669"/>
    <property type="project" value="UniProtKB-KW"/>
</dbReference>
<dbReference type="GO" id="GO:0046872">
    <property type="term" value="F:metal ion binding"/>
    <property type="evidence" value="ECO:0007669"/>
    <property type="project" value="UniProtKB-KW"/>
</dbReference>
<evidence type="ECO:0000259" key="10">
    <source>
        <dbReference type="SMART" id="SM00663"/>
    </source>
</evidence>
<dbReference type="GO" id="GO:0003899">
    <property type="term" value="F:DNA-directed RNA polymerase activity"/>
    <property type="evidence" value="ECO:0007669"/>
    <property type="project" value="UniProtKB-EC"/>
</dbReference>
<evidence type="ECO:0000256" key="4">
    <source>
        <dbReference type="ARBA" id="ARBA00022695"/>
    </source>
</evidence>
<dbReference type="GO" id="GO:0003677">
    <property type="term" value="F:DNA binding"/>
    <property type="evidence" value="ECO:0007669"/>
    <property type="project" value="InterPro"/>
</dbReference>
<dbReference type="PANTHER" id="PTHR48446">
    <property type="entry name" value="DNA-DIRECTED RNA POLYMERASE SUBUNIT BETA' N-TERMINAL SECTION"/>
    <property type="match status" value="1"/>
</dbReference>
<evidence type="ECO:0000256" key="9">
    <source>
        <dbReference type="RuleBase" id="RU004279"/>
    </source>
</evidence>
<dbReference type="Pfam" id="PF04997">
    <property type="entry name" value="RNA_pol_Rpb1_1"/>
    <property type="match status" value="1"/>
</dbReference>
<dbReference type="FunFam" id="4.10.860.120:FF:000004">
    <property type="entry name" value="DNA-directed RNA polymerase subunit"/>
    <property type="match status" value="1"/>
</dbReference>
<evidence type="ECO:0000313" key="12">
    <source>
        <dbReference type="Proteomes" id="UP000472271"/>
    </source>
</evidence>
<dbReference type="InterPro" id="IPR044893">
    <property type="entry name" value="RNA_pol_Rpb1_clamp_domain"/>
</dbReference>
<keyword evidence="8" id="KW-0539">Nucleus</keyword>
<evidence type="ECO:0000256" key="3">
    <source>
        <dbReference type="ARBA" id="ARBA00022679"/>
    </source>
</evidence>
<sequence length="465" mass="52873">KPVQSHICFGMKSAEQMRQQAHIQVVSKNLYSQDTKHSPLPYGVLDHRMGTSEKDRPCLTCGKNLADCLGHYGYLDLELPCFHVGYFKAIIGILQMICKTCSSIMLTREEKLQFIDHLKRPNLAYLQKRGLKKKISEKCRKRTICLSCSAFNGPVKKCGLLKIIHEKYKTSKKTVDPFVSEFLQSFDTALEHNKVLEPLLTRAQENLNPLVAGKPADLILTRLLVPPLCIRPSVVSDLKSGTNEDDLTMKLTEIIFLNDVIKKHRMTGAKTQMIMEDWDFLQLQCALYINSELSGIPLNMAPKKWTRGFVQRLKGKQGRFRGNLSGKRVDFSGRTVISPDPNLRIDEVAVPVHVAKILTYPEKVNKANLELMRKLVRNGPDVHPGANFIQNRHTQMKSEKIAQELRFGDVVERHLIDGDIVLFNRQPSLHKLSIMAHIVSVDFNSNTLVSNRVILYYATFSRRLS</sequence>
<proteinExistence type="inferred from homology"/>
<comment type="function">
    <text evidence="9">DNA-dependent RNA polymerase catalyzes the transcription of DNA into RNA using the four ribonucleoside triphosphates as substrates.</text>
</comment>
<dbReference type="SUPFAM" id="SSF64484">
    <property type="entry name" value="beta and beta-prime subunits of DNA dependent RNA-polymerase"/>
    <property type="match status" value="1"/>
</dbReference>
<evidence type="ECO:0000256" key="2">
    <source>
        <dbReference type="ARBA" id="ARBA00022478"/>
    </source>
</evidence>
<protein>
    <recommendedName>
        <fullName evidence="9">DNA-directed RNA polymerase subunit</fullName>
        <ecNumber evidence="9">2.7.7.6</ecNumber>
    </recommendedName>
</protein>
<keyword evidence="12" id="KW-1185">Reference proteome</keyword>
<keyword evidence="2 9" id="KW-0240">DNA-directed RNA polymerase</keyword>
<comment type="similarity">
    <text evidence="9">Belongs to the RNA polymerase beta' chain family.</text>
</comment>
<dbReference type="Proteomes" id="UP000472271">
    <property type="component" value="Chromosome 19"/>
</dbReference>
<evidence type="ECO:0000256" key="7">
    <source>
        <dbReference type="ARBA" id="ARBA00023163"/>
    </source>
</evidence>
<dbReference type="Gene3D" id="4.10.860.120">
    <property type="entry name" value="RNA polymerase II, clamp domain"/>
    <property type="match status" value="1"/>
</dbReference>
<dbReference type="GO" id="GO:0031981">
    <property type="term" value="C:nuclear lumen"/>
    <property type="evidence" value="ECO:0007669"/>
    <property type="project" value="UniProtKB-ARBA"/>
</dbReference>
<dbReference type="InterPro" id="IPR000722">
    <property type="entry name" value="RNA_pol_asu"/>
</dbReference>
<evidence type="ECO:0000313" key="11">
    <source>
        <dbReference type="Ensembl" id="ENSSORP00005008637.1"/>
    </source>
</evidence>
<keyword evidence="4 9" id="KW-0548">Nucleotidyltransferase</keyword>